<dbReference type="GO" id="GO:0005345">
    <property type="term" value="F:purine nucleobase transmembrane transporter activity"/>
    <property type="evidence" value="ECO:0007669"/>
    <property type="project" value="TreeGrafter"/>
</dbReference>
<dbReference type="AlphaFoldDB" id="C8PPC4"/>
<keyword evidence="7 8" id="KW-0472">Membrane</keyword>
<feature type="transmembrane region" description="Helical" evidence="9">
    <location>
        <begin position="319"/>
        <end position="342"/>
    </location>
</feature>
<dbReference type="Pfam" id="PF00860">
    <property type="entry name" value="Xan_ur_permease"/>
    <property type="match status" value="1"/>
</dbReference>
<feature type="transmembrane region" description="Helical" evidence="9">
    <location>
        <begin position="349"/>
        <end position="368"/>
    </location>
</feature>
<feature type="transmembrane region" description="Helical" evidence="9">
    <location>
        <begin position="285"/>
        <end position="307"/>
    </location>
</feature>
<evidence type="ECO:0000256" key="9">
    <source>
        <dbReference type="SAM" id="Phobius"/>
    </source>
</evidence>
<comment type="subcellular location">
    <subcellularLocation>
        <location evidence="1 8">Cell membrane</location>
        <topology evidence="1 8">Multi-pass membrane protein</topology>
    </subcellularLocation>
</comment>
<sequence length="432" mass="45684">MEKLFQLQAHKTTVRTEIIAGLTTFLAMAYILAVNPLILSDAGLNPGSVFTATALSAAVATLMMAVLANLPVALAPGMGLNAFFTYTVVIGMKYSPATALTAVFLEGLLFILLSFFNVREAIVESIPINLKKAVAAGIGLFITLIGMKNAEIIVDNPATLVGLGNVTSGPALLGLIGLVITAILYVMRVPGSILLGILITTVIGIPMGVTAPVGGWENWSIVSAPAAPVFWNFDFSNIFSFQFFTVFFSFLFVDIFDTVGTLVGVTNRAGLIDKDGNIPRVKQALLSDAIGTVFGAMMGTSTVTSFVESTSGVAAGGRTGLTAFTTGIFFLIALIFSPIFLLIPSAATAPALIIVGFLMLSATAEINFQDPTEGIPAFLTIVMMPFAYSIAEGIVYGILSYVILKAITGKFKQIPIVTWVLFVIFILRIILH</sequence>
<feature type="transmembrane region" description="Helical" evidence="9">
    <location>
        <begin position="130"/>
        <end position="147"/>
    </location>
</feature>
<feature type="transmembrane region" description="Helical" evidence="9">
    <location>
        <begin position="167"/>
        <end position="186"/>
    </location>
</feature>
<evidence type="ECO:0000256" key="1">
    <source>
        <dbReference type="ARBA" id="ARBA00004651"/>
    </source>
</evidence>
<evidence type="ECO:0000256" key="4">
    <source>
        <dbReference type="ARBA" id="ARBA00022475"/>
    </source>
</evidence>
<dbReference type="PANTHER" id="PTHR43337">
    <property type="entry name" value="XANTHINE/URACIL PERMEASE C887.17-RELATED"/>
    <property type="match status" value="1"/>
</dbReference>
<protein>
    <submittedName>
        <fullName evidence="10">Putative permease</fullName>
    </submittedName>
</protein>
<dbReference type="EMBL" id="ACYH01000027">
    <property type="protein sequence ID" value="EEV20696.1"/>
    <property type="molecule type" value="Genomic_DNA"/>
</dbReference>
<keyword evidence="3 8" id="KW-0813">Transport</keyword>
<evidence type="ECO:0000313" key="10">
    <source>
        <dbReference type="EMBL" id="EEV20696.1"/>
    </source>
</evidence>
<dbReference type="InterPro" id="IPR045018">
    <property type="entry name" value="Azg-like"/>
</dbReference>
<dbReference type="InterPro" id="IPR026033">
    <property type="entry name" value="Azg-like_bact_archaea"/>
</dbReference>
<comment type="similarity">
    <text evidence="2 8">Belongs to the nucleobase:cation symporter-2 (NCS2) (TC 2.A.40) family. Azg-like subfamily.</text>
</comment>
<dbReference type="OrthoDB" id="9808458at2"/>
<feature type="transmembrane region" description="Helical" evidence="9">
    <location>
        <begin position="18"/>
        <end position="38"/>
    </location>
</feature>
<dbReference type="PIRSF" id="PIRSF005353">
    <property type="entry name" value="PbuG"/>
    <property type="match status" value="1"/>
</dbReference>
<dbReference type="PANTHER" id="PTHR43337:SF1">
    <property type="entry name" value="XANTHINE_URACIL PERMEASE C887.17-RELATED"/>
    <property type="match status" value="1"/>
</dbReference>
<accession>C8PPC4</accession>
<keyword evidence="4 8" id="KW-1003">Cell membrane</keyword>
<dbReference type="GO" id="GO:0005886">
    <property type="term" value="C:plasma membrane"/>
    <property type="evidence" value="ECO:0007669"/>
    <property type="project" value="UniProtKB-SubCell"/>
</dbReference>
<comment type="caution">
    <text evidence="10">The sequence shown here is derived from an EMBL/GenBank/DDBJ whole genome shotgun (WGS) entry which is preliminary data.</text>
</comment>
<dbReference type="Proteomes" id="UP000004509">
    <property type="component" value="Unassembled WGS sequence"/>
</dbReference>
<name>C8PPC4_9SPIR</name>
<reference evidence="10 11" key="1">
    <citation type="submission" date="2009-07" db="EMBL/GenBank/DDBJ databases">
        <authorList>
            <person name="Madupu R."/>
            <person name="Sebastian Y."/>
            <person name="Durkin A.S."/>
            <person name="Torralba M."/>
            <person name="Methe B."/>
            <person name="Sutton G.G."/>
            <person name="Strausberg R.L."/>
            <person name="Nelson K.E."/>
        </authorList>
    </citation>
    <scope>NUCLEOTIDE SEQUENCE [LARGE SCALE GENOMIC DNA]</scope>
    <source>
        <strain evidence="10 11">ATCC 35580</strain>
    </source>
</reference>
<dbReference type="RefSeq" id="WP_006188402.1">
    <property type="nucleotide sequence ID" value="NZ_ACYH01000027.1"/>
</dbReference>
<evidence type="ECO:0000313" key="11">
    <source>
        <dbReference type="Proteomes" id="UP000004509"/>
    </source>
</evidence>
<dbReference type="InterPro" id="IPR006043">
    <property type="entry name" value="NCS2"/>
</dbReference>
<gene>
    <name evidence="10" type="ORF">TREVI0001_1868</name>
</gene>
<proteinExistence type="inferred from homology"/>
<feature type="transmembrane region" description="Helical" evidence="9">
    <location>
        <begin position="374"/>
        <end position="402"/>
    </location>
</feature>
<dbReference type="GeneID" id="301461833"/>
<feature type="transmembrane region" description="Helical" evidence="9">
    <location>
        <begin position="50"/>
        <end position="74"/>
    </location>
</feature>
<evidence type="ECO:0000256" key="5">
    <source>
        <dbReference type="ARBA" id="ARBA00022692"/>
    </source>
</evidence>
<dbReference type="eggNOG" id="COG2252">
    <property type="taxonomic scope" value="Bacteria"/>
</dbReference>
<feature type="transmembrane region" description="Helical" evidence="9">
    <location>
        <begin position="94"/>
        <end position="118"/>
    </location>
</feature>
<feature type="transmembrane region" description="Helical" evidence="9">
    <location>
        <begin position="241"/>
        <end position="265"/>
    </location>
</feature>
<evidence type="ECO:0000256" key="3">
    <source>
        <dbReference type="ARBA" id="ARBA00022448"/>
    </source>
</evidence>
<evidence type="ECO:0000256" key="8">
    <source>
        <dbReference type="PIRNR" id="PIRNR005353"/>
    </source>
</evidence>
<feature type="transmembrane region" description="Helical" evidence="9">
    <location>
        <begin position="414"/>
        <end position="431"/>
    </location>
</feature>
<evidence type="ECO:0000256" key="2">
    <source>
        <dbReference type="ARBA" id="ARBA00005697"/>
    </source>
</evidence>
<keyword evidence="6 8" id="KW-1133">Transmembrane helix</keyword>
<evidence type="ECO:0000256" key="7">
    <source>
        <dbReference type="ARBA" id="ARBA00023136"/>
    </source>
</evidence>
<evidence type="ECO:0000256" key="6">
    <source>
        <dbReference type="ARBA" id="ARBA00022989"/>
    </source>
</evidence>
<organism evidence="10 11">
    <name type="scientific">Treponema vincentii ATCC 35580</name>
    <dbReference type="NCBI Taxonomy" id="596324"/>
    <lineage>
        <taxon>Bacteria</taxon>
        <taxon>Pseudomonadati</taxon>
        <taxon>Spirochaetota</taxon>
        <taxon>Spirochaetia</taxon>
        <taxon>Spirochaetales</taxon>
        <taxon>Treponemataceae</taxon>
        <taxon>Treponema</taxon>
    </lineage>
</organism>
<feature type="transmembrane region" description="Helical" evidence="9">
    <location>
        <begin position="193"/>
        <end position="213"/>
    </location>
</feature>
<dbReference type="STRING" id="596324.TREVI0001_1868"/>
<keyword evidence="5 8" id="KW-0812">Transmembrane</keyword>